<dbReference type="InterPro" id="IPR041891">
    <property type="entry name" value="Alpha_CA_prokaryot-like"/>
</dbReference>
<name>A0ABW7C521_9CYAN</name>
<dbReference type="PANTHER" id="PTHR18952:SF265">
    <property type="entry name" value="CARBONIC ANHYDRASE"/>
    <property type="match status" value="1"/>
</dbReference>
<dbReference type="InterPro" id="IPR023561">
    <property type="entry name" value="Carbonic_anhydrase_a-class"/>
</dbReference>
<proteinExistence type="inferred from homology"/>
<evidence type="ECO:0000256" key="6">
    <source>
        <dbReference type="ARBA" id="ARBA00048348"/>
    </source>
</evidence>
<dbReference type="RefSeq" id="WP_393010065.1">
    <property type="nucleotide sequence ID" value="NZ_JAZAQF010000006.1"/>
</dbReference>
<dbReference type="EC" id="4.2.1.1" evidence="2"/>
<keyword evidence="4" id="KW-0862">Zinc</keyword>
<gene>
    <name evidence="8" type="ORF">VPK24_01425</name>
</gene>
<evidence type="ECO:0000256" key="5">
    <source>
        <dbReference type="ARBA" id="ARBA00023239"/>
    </source>
</evidence>
<comment type="caution">
    <text evidence="8">The sequence shown here is derived from an EMBL/GenBank/DDBJ whole genome shotgun (WGS) entry which is preliminary data.</text>
</comment>
<feature type="domain" description="Alpha-carbonic anhydrase" evidence="7">
    <location>
        <begin position="67"/>
        <end position="299"/>
    </location>
</feature>
<evidence type="ECO:0000256" key="4">
    <source>
        <dbReference type="ARBA" id="ARBA00022833"/>
    </source>
</evidence>
<dbReference type="PANTHER" id="PTHR18952">
    <property type="entry name" value="CARBONIC ANHYDRASE"/>
    <property type="match status" value="1"/>
</dbReference>
<comment type="catalytic activity">
    <reaction evidence="6">
        <text>hydrogencarbonate + H(+) = CO2 + H2O</text>
        <dbReference type="Rhea" id="RHEA:10748"/>
        <dbReference type="ChEBI" id="CHEBI:15377"/>
        <dbReference type="ChEBI" id="CHEBI:15378"/>
        <dbReference type="ChEBI" id="CHEBI:16526"/>
        <dbReference type="ChEBI" id="CHEBI:17544"/>
        <dbReference type="EC" id="4.2.1.1"/>
    </reaction>
</comment>
<dbReference type="Proteomes" id="UP001604335">
    <property type="component" value="Unassembled WGS sequence"/>
</dbReference>
<dbReference type="PROSITE" id="PS51144">
    <property type="entry name" value="ALPHA_CA_2"/>
    <property type="match status" value="1"/>
</dbReference>
<comment type="similarity">
    <text evidence="1">Belongs to the alpha-carbonic anhydrase family.</text>
</comment>
<dbReference type="SMART" id="SM01057">
    <property type="entry name" value="Carb_anhydrase"/>
    <property type="match status" value="1"/>
</dbReference>
<dbReference type="SUPFAM" id="SSF51069">
    <property type="entry name" value="Carbonic anhydrase"/>
    <property type="match status" value="1"/>
</dbReference>
<dbReference type="EMBL" id="JAZAQF010000006">
    <property type="protein sequence ID" value="MFG3816282.1"/>
    <property type="molecule type" value="Genomic_DNA"/>
</dbReference>
<dbReference type="InterPro" id="IPR036398">
    <property type="entry name" value="CA_dom_sf"/>
</dbReference>
<dbReference type="CDD" id="cd03124">
    <property type="entry name" value="alpha_CA_prokaryotic_like"/>
    <property type="match status" value="1"/>
</dbReference>
<evidence type="ECO:0000313" key="8">
    <source>
        <dbReference type="EMBL" id="MFG3816282.1"/>
    </source>
</evidence>
<evidence type="ECO:0000256" key="1">
    <source>
        <dbReference type="ARBA" id="ARBA00010718"/>
    </source>
</evidence>
<keyword evidence="9" id="KW-1185">Reference proteome</keyword>
<protein>
    <recommendedName>
        <fullName evidence="2">carbonic anhydrase</fullName>
        <ecNumber evidence="2">4.2.1.1</ecNumber>
    </recommendedName>
</protein>
<evidence type="ECO:0000256" key="3">
    <source>
        <dbReference type="ARBA" id="ARBA00022723"/>
    </source>
</evidence>
<keyword evidence="3" id="KW-0479">Metal-binding</keyword>
<evidence type="ECO:0000313" key="9">
    <source>
        <dbReference type="Proteomes" id="UP001604335"/>
    </source>
</evidence>
<accession>A0ABW7C521</accession>
<evidence type="ECO:0000259" key="7">
    <source>
        <dbReference type="PROSITE" id="PS51144"/>
    </source>
</evidence>
<organism evidence="8 9">
    <name type="scientific">Limnothrix redekei LRLZ20PSL1</name>
    <dbReference type="NCBI Taxonomy" id="3112953"/>
    <lineage>
        <taxon>Bacteria</taxon>
        <taxon>Bacillati</taxon>
        <taxon>Cyanobacteriota</taxon>
        <taxon>Cyanophyceae</taxon>
        <taxon>Pseudanabaenales</taxon>
        <taxon>Pseudanabaenaceae</taxon>
        <taxon>Limnothrix</taxon>
    </lineage>
</organism>
<sequence length="299" mass="33043">MIAPFDWELLPERWFLNIGNQELEIGPFRIQEQAMKRRQWLWQGSLALGGALGGWAGFGDRPVRAATRWSYDGPTGPNHWSELDPAFATCGLGQRQSPIDLAAQKQLGPVDLRLAYQSVPLTARNTGRSIFVDCPPGTCTLHLGDRPHDLLQFHFHHPSEHHRAGRTFPAEVHFVHRDRAGSLLVLGLWLTAAPTQAAASQLDRAAPQLLQDLLARAPITLGTSFDRTWQGNPADLLPPIPRLLYHYQGSLTTPPCSEGVTWLLFPEPQAIAPALLTELQTRLGTNARPLQAQLATPKA</sequence>
<keyword evidence="5" id="KW-0456">Lyase</keyword>
<dbReference type="Gene3D" id="3.10.200.10">
    <property type="entry name" value="Alpha carbonic anhydrase"/>
    <property type="match status" value="1"/>
</dbReference>
<reference evidence="9" key="1">
    <citation type="journal article" date="2024" name="Algal Res.">
        <title>Biochemical, toxicological and genomic investigation of a high-biomass producing Limnothrix strain isolated from Italian shallow drinking water reservoir.</title>
        <authorList>
            <person name="Simonazzi M."/>
            <person name="Shishido T.K."/>
            <person name="Delbaje E."/>
            <person name="Wahlsten M."/>
            <person name="Fewer D.P."/>
            <person name="Sivonen K."/>
            <person name="Pezzolesi L."/>
            <person name="Pistocchi R."/>
        </authorList>
    </citation>
    <scope>NUCLEOTIDE SEQUENCE [LARGE SCALE GENOMIC DNA]</scope>
    <source>
        <strain evidence="9">LRLZ20PSL1</strain>
    </source>
</reference>
<evidence type="ECO:0000256" key="2">
    <source>
        <dbReference type="ARBA" id="ARBA00012925"/>
    </source>
</evidence>
<dbReference type="InterPro" id="IPR001148">
    <property type="entry name" value="CA_dom"/>
</dbReference>
<dbReference type="Pfam" id="PF00194">
    <property type="entry name" value="Carb_anhydrase"/>
    <property type="match status" value="1"/>
</dbReference>